<dbReference type="EMBL" id="JAUZQC010000024">
    <property type="protein sequence ID" value="KAK5848981.1"/>
    <property type="molecule type" value="Genomic_DNA"/>
</dbReference>
<reference evidence="2 3" key="2">
    <citation type="journal article" date="2023" name="Mol. Biol. Evol.">
        <title>Genomics of Secondarily Temperate Adaptation in the Only Non-Antarctic Icefish.</title>
        <authorList>
            <person name="Rivera-Colon A.G."/>
            <person name="Rayamajhi N."/>
            <person name="Minhas B.F."/>
            <person name="Madrigal G."/>
            <person name="Bilyk K.T."/>
            <person name="Yoon V."/>
            <person name="Hune M."/>
            <person name="Gregory S."/>
            <person name="Cheng C.H.C."/>
            <person name="Catchen J.M."/>
        </authorList>
    </citation>
    <scope>NUCLEOTIDE SEQUENCE [LARGE SCALE GENOMIC DNA]</scope>
    <source>
        <strain evidence="2">JMC-PN-2008</strain>
    </source>
</reference>
<feature type="region of interest" description="Disordered" evidence="1">
    <location>
        <begin position="113"/>
        <end position="142"/>
    </location>
</feature>
<dbReference type="Proteomes" id="UP001346869">
    <property type="component" value="Unassembled WGS sequence"/>
</dbReference>
<protein>
    <submittedName>
        <fullName evidence="2">Uncharacterized protein</fullName>
    </submittedName>
</protein>
<feature type="compositionally biased region" description="Polar residues" evidence="1">
    <location>
        <begin position="120"/>
        <end position="131"/>
    </location>
</feature>
<comment type="caution">
    <text evidence="2">The sequence shown here is derived from an EMBL/GenBank/DDBJ whole genome shotgun (WGS) entry which is preliminary data.</text>
</comment>
<evidence type="ECO:0000313" key="3">
    <source>
        <dbReference type="Proteomes" id="UP001346869"/>
    </source>
</evidence>
<reference evidence="2 3" key="1">
    <citation type="journal article" date="2023" name="Genes (Basel)">
        <title>Chromosome-Level Genome Assembly and Circadian Gene Repertoire of the Patagonia Blennie Eleginops maclovinus-The Closest Ancestral Proxy of Antarctic Cryonotothenioids.</title>
        <authorList>
            <person name="Cheng C.C."/>
            <person name="Rivera-Colon A.G."/>
            <person name="Minhas B.F."/>
            <person name="Wilson L."/>
            <person name="Rayamajhi N."/>
            <person name="Vargas-Chacoff L."/>
            <person name="Catchen J.M."/>
        </authorList>
    </citation>
    <scope>NUCLEOTIDE SEQUENCE [LARGE SCALE GENOMIC DNA]</scope>
    <source>
        <strain evidence="2">JMC-PN-2008</strain>
    </source>
</reference>
<evidence type="ECO:0000313" key="2">
    <source>
        <dbReference type="EMBL" id="KAK5848981.1"/>
    </source>
</evidence>
<proteinExistence type="predicted"/>
<feature type="compositionally biased region" description="Basic residues" evidence="1">
    <location>
        <begin position="13"/>
        <end position="22"/>
    </location>
</feature>
<name>A0AAN7ZWJ1_ELEMC</name>
<accession>A0AAN7ZWJ1</accession>
<sequence length="160" mass="17708">MKFFMSAKGDVLHRRRKQKTPRRALGSARDPMLRSRHQMVESSGSSCATLIRTIRENEKKSPVFLRVPLSYAGDYSVCPSSHLPEEETPRRDSGSMVPSHPLHAALAAARMVPSARGLSAPSSSGFTNNQAEHQHPAQPKTRCSPALCLHCKMCRCCRVI</sequence>
<organism evidence="2 3">
    <name type="scientific">Eleginops maclovinus</name>
    <name type="common">Patagonian blennie</name>
    <name type="synonym">Eleginus maclovinus</name>
    <dbReference type="NCBI Taxonomy" id="56733"/>
    <lineage>
        <taxon>Eukaryota</taxon>
        <taxon>Metazoa</taxon>
        <taxon>Chordata</taxon>
        <taxon>Craniata</taxon>
        <taxon>Vertebrata</taxon>
        <taxon>Euteleostomi</taxon>
        <taxon>Actinopterygii</taxon>
        <taxon>Neopterygii</taxon>
        <taxon>Teleostei</taxon>
        <taxon>Neoteleostei</taxon>
        <taxon>Acanthomorphata</taxon>
        <taxon>Eupercaria</taxon>
        <taxon>Perciformes</taxon>
        <taxon>Notothenioidei</taxon>
        <taxon>Eleginopidae</taxon>
        <taxon>Eleginops</taxon>
    </lineage>
</organism>
<gene>
    <name evidence="2" type="ORF">PBY51_008657</name>
</gene>
<evidence type="ECO:0000256" key="1">
    <source>
        <dbReference type="SAM" id="MobiDB-lite"/>
    </source>
</evidence>
<feature type="region of interest" description="Disordered" evidence="1">
    <location>
        <begin position="1"/>
        <end position="41"/>
    </location>
</feature>
<keyword evidence="3" id="KW-1185">Reference proteome</keyword>
<dbReference type="AlphaFoldDB" id="A0AAN7ZWJ1"/>